<keyword evidence="1" id="KW-0472">Membrane</keyword>
<dbReference type="AlphaFoldDB" id="A0A5B8SR12"/>
<feature type="transmembrane region" description="Helical" evidence="1">
    <location>
        <begin position="128"/>
        <end position="149"/>
    </location>
</feature>
<keyword evidence="4" id="KW-1185">Reference proteome</keyword>
<dbReference type="InterPro" id="IPR052372">
    <property type="entry name" value="YpjD/HemX"/>
</dbReference>
<dbReference type="Pfam" id="PF01578">
    <property type="entry name" value="Cytochrom_C_asm"/>
    <property type="match status" value="1"/>
</dbReference>
<sequence>MQALPFALVAIIFYLGAASWQALTLFRRVPRRPALVRGVGLLAVICHTLVIAVLLHQTQGTWLGLAPSLITISALIAVLLLLMSLAKPVLNAAIGLFPLAAGSLLLGFELPYHHQAEAMEPGIALHAISSALAFAMLAIAAVQAVLLAVQNSALRHHRIRGIIQALPPLTTMERVMFELIWVGMALLTLSIVSGFLFLDNVFAQHLLHKTVLSLAAWVILAGLLVGHHVLGWRGLKAVRWTLVGYLLLLLAYFGSKFVLEILLNRS</sequence>
<dbReference type="OrthoDB" id="9780793at2"/>
<feature type="transmembrane region" description="Helical" evidence="1">
    <location>
        <begin position="62"/>
        <end position="82"/>
    </location>
</feature>
<dbReference type="GO" id="GO:0005886">
    <property type="term" value="C:plasma membrane"/>
    <property type="evidence" value="ECO:0007669"/>
    <property type="project" value="TreeGrafter"/>
</dbReference>
<dbReference type="InterPro" id="IPR002541">
    <property type="entry name" value="Cyt_c_assembly"/>
</dbReference>
<gene>
    <name evidence="3" type="ORF">FGL86_01395</name>
</gene>
<proteinExistence type="predicted"/>
<dbReference type="EMBL" id="CP042382">
    <property type="protein sequence ID" value="QEA37855.1"/>
    <property type="molecule type" value="Genomic_DNA"/>
</dbReference>
<feature type="transmembrane region" description="Helical" evidence="1">
    <location>
        <begin position="179"/>
        <end position="198"/>
    </location>
</feature>
<evidence type="ECO:0000256" key="1">
    <source>
        <dbReference type="SAM" id="Phobius"/>
    </source>
</evidence>
<feature type="transmembrane region" description="Helical" evidence="1">
    <location>
        <begin position="6"/>
        <end position="26"/>
    </location>
</feature>
<evidence type="ECO:0000259" key="2">
    <source>
        <dbReference type="Pfam" id="PF01578"/>
    </source>
</evidence>
<feature type="transmembrane region" description="Helical" evidence="1">
    <location>
        <begin position="242"/>
        <end position="263"/>
    </location>
</feature>
<accession>A0A5B8SR12</accession>
<dbReference type="RefSeq" id="WP_147182928.1">
    <property type="nucleotide sequence ID" value="NZ_CP042382.1"/>
</dbReference>
<evidence type="ECO:0000313" key="4">
    <source>
        <dbReference type="Proteomes" id="UP000321272"/>
    </source>
</evidence>
<feature type="transmembrane region" description="Helical" evidence="1">
    <location>
        <begin position="38"/>
        <end position="56"/>
    </location>
</feature>
<evidence type="ECO:0000313" key="3">
    <source>
        <dbReference type="EMBL" id="QEA37855.1"/>
    </source>
</evidence>
<dbReference type="KEGG" id="paur:FGL86_01395"/>
<dbReference type="PANTHER" id="PTHR38034">
    <property type="entry name" value="INNER MEMBRANE PROTEIN YPJD"/>
    <property type="match status" value="1"/>
</dbReference>
<organism evidence="3 4">
    <name type="scientific">Pistricoccus aurantiacus</name>
    <dbReference type="NCBI Taxonomy" id="1883414"/>
    <lineage>
        <taxon>Bacteria</taxon>
        <taxon>Pseudomonadati</taxon>
        <taxon>Pseudomonadota</taxon>
        <taxon>Gammaproteobacteria</taxon>
        <taxon>Oceanospirillales</taxon>
        <taxon>Halomonadaceae</taxon>
        <taxon>Pistricoccus</taxon>
    </lineage>
</organism>
<dbReference type="GO" id="GO:0017004">
    <property type="term" value="P:cytochrome complex assembly"/>
    <property type="evidence" value="ECO:0007669"/>
    <property type="project" value="InterPro"/>
</dbReference>
<feature type="transmembrane region" description="Helical" evidence="1">
    <location>
        <begin position="210"/>
        <end position="230"/>
    </location>
</feature>
<dbReference type="PANTHER" id="PTHR38034:SF1">
    <property type="entry name" value="INNER MEMBRANE PROTEIN YPJD"/>
    <property type="match status" value="1"/>
</dbReference>
<protein>
    <submittedName>
        <fullName evidence="3">Cytochrome C biogenesis protein</fullName>
    </submittedName>
</protein>
<dbReference type="GO" id="GO:0020037">
    <property type="term" value="F:heme binding"/>
    <property type="evidence" value="ECO:0007669"/>
    <property type="project" value="InterPro"/>
</dbReference>
<feature type="transmembrane region" description="Helical" evidence="1">
    <location>
        <begin position="89"/>
        <end position="108"/>
    </location>
</feature>
<feature type="domain" description="Cytochrome c assembly protein" evidence="2">
    <location>
        <begin position="40"/>
        <end position="262"/>
    </location>
</feature>
<name>A0A5B8SR12_9GAMM</name>
<keyword evidence="1" id="KW-0812">Transmembrane</keyword>
<reference evidence="3 4" key="1">
    <citation type="submission" date="2019-06" db="EMBL/GenBank/DDBJ databases">
        <title>Genome analyses of bacteria isolated from kimchi.</title>
        <authorList>
            <person name="Lee S."/>
            <person name="Ahn S."/>
            <person name="Roh S."/>
        </authorList>
    </citation>
    <scope>NUCLEOTIDE SEQUENCE [LARGE SCALE GENOMIC DNA]</scope>
    <source>
        <strain evidence="3 4">CBA4606</strain>
    </source>
</reference>
<dbReference type="Proteomes" id="UP000321272">
    <property type="component" value="Chromosome"/>
</dbReference>
<keyword evidence="1" id="KW-1133">Transmembrane helix</keyword>